<dbReference type="Proteomes" id="UP001174909">
    <property type="component" value="Unassembled WGS sequence"/>
</dbReference>
<dbReference type="Gene3D" id="3.30.160.250">
    <property type="match status" value="1"/>
</dbReference>
<dbReference type="InterPro" id="IPR035069">
    <property type="entry name" value="TTHA1013/TTHA0281-like"/>
</dbReference>
<evidence type="ECO:0000313" key="2">
    <source>
        <dbReference type="Proteomes" id="UP001174909"/>
    </source>
</evidence>
<organism evidence="1 2">
    <name type="scientific">Geodia barretti</name>
    <name type="common">Barrett's horny sponge</name>
    <dbReference type="NCBI Taxonomy" id="519541"/>
    <lineage>
        <taxon>Eukaryota</taxon>
        <taxon>Metazoa</taxon>
        <taxon>Porifera</taxon>
        <taxon>Demospongiae</taxon>
        <taxon>Heteroscleromorpha</taxon>
        <taxon>Tetractinellida</taxon>
        <taxon>Astrophorina</taxon>
        <taxon>Geodiidae</taxon>
        <taxon>Geodia</taxon>
    </lineage>
</organism>
<accession>A0AA35W2B3</accession>
<proteinExistence type="predicted"/>
<sequence>MDGDRASRIYAVPDSPTVKLTMGLEPFNALGIGRWTAEHALGNGSVAIDGDRALGERIVEVRSWRWHLLTRADESLAAEWAAAEWPAQGYEVLLVCDTTGASPGTPWAVFCPSMDVVSNGRDPQDALNMIADAIYEALTDRVTAAKGDAYDEVVDNSEELYEVIIIESGKDYAVLCPGIPGAVSQGADREEALKMIADAMAMAQMYPLPGDDTEPRRTELRELGKARIAELVAECEQEGLEYYVCEVAPRLIRPWLAVG</sequence>
<dbReference type="AlphaFoldDB" id="A0AA35W2B3"/>
<reference evidence="1" key="1">
    <citation type="submission" date="2023-03" db="EMBL/GenBank/DDBJ databases">
        <authorList>
            <person name="Steffen K."/>
            <person name="Cardenas P."/>
        </authorList>
    </citation>
    <scope>NUCLEOTIDE SEQUENCE</scope>
</reference>
<dbReference type="EMBL" id="CASHTH010000611">
    <property type="protein sequence ID" value="CAI8005468.1"/>
    <property type="molecule type" value="Genomic_DNA"/>
</dbReference>
<evidence type="ECO:0000313" key="1">
    <source>
        <dbReference type="EMBL" id="CAI8005468.1"/>
    </source>
</evidence>
<protein>
    <submittedName>
        <fullName evidence="1">Uncharacterized protein</fullName>
    </submittedName>
</protein>
<name>A0AA35W2B3_GEOBA</name>
<comment type="caution">
    <text evidence="1">The sequence shown here is derived from an EMBL/GenBank/DDBJ whole genome shotgun (WGS) entry which is preliminary data.</text>
</comment>
<gene>
    <name evidence="1" type="ORF">GBAR_LOCUS4257</name>
</gene>
<keyword evidence="2" id="KW-1185">Reference proteome</keyword>
<dbReference type="SUPFAM" id="SSF143100">
    <property type="entry name" value="TTHA1013/TTHA0281-like"/>
    <property type="match status" value="1"/>
</dbReference>